<dbReference type="SUPFAM" id="SSF51445">
    <property type="entry name" value="(Trans)glycosidases"/>
    <property type="match status" value="1"/>
</dbReference>
<dbReference type="Proteomes" id="UP000076738">
    <property type="component" value="Unassembled WGS sequence"/>
</dbReference>
<evidence type="ECO:0000256" key="4">
    <source>
        <dbReference type="ARBA" id="ARBA00012706"/>
    </source>
</evidence>
<dbReference type="Pfam" id="PF26410">
    <property type="entry name" value="GH5_mannosidase"/>
    <property type="match status" value="1"/>
</dbReference>
<feature type="compositionally biased region" description="Low complexity" evidence="9">
    <location>
        <begin position="317"/>
        <end position="329"/>
    </location>
</feature>
<name>A0A167JE48_CALVF</name>
<evidence type="ECO:0000256" key="3">
    <source>
        <dbReference type="ARBA" id="ARBA00005641"/>
    </source>
</evidence>
<keyword evidence="8" id="KW-0326">Glycosidase</keyword>
<dbReference type="InterPro" id="IPR017853">
    <property type="entry name" value="GH"/>
</dbReference>
<proteinExistence type="inferred from homology"/>
<dbReference type="InterPro" id="IPR045053">
    <property type="entry name" value="MAN-like"/>
</dbReference>
<feature type="domain" description="Glycoside hydrolase family 5" evidence="11">
    <location>
        <begin position="36"/>
        <end position="212"/>
    </location>
</feature>
<evidence type="ECO:0000313" key="13">
    <source>
        <dbReference type="Proteomes" id="UP000076738"/>
    </source>
</evidence>
<dbReference type="GO" id="GO:0016985">
    <property type="term" value="F:mannan endo-1,4-beta-mannosidase activity"/>
    <property type="evidence" value="ECO:0007669"/>
    <property type="project" value="UniProtKB-EC"/>
</dbReference>
<keyword evidence="7 12" id="KW-0378">Hydrolase</keyword>
<dbReference type="AlphaFoldDB" id="A0A167JE48"/>
<sequence length="443" mass="48291">SSLTLGSTPYLIAGPNIYWLGLDENDPPGSITYPSRQRVLEVLATAYAMGANTVRSTTLGVSVGCELCVWPQLGVINGQALEVVDFAVWAARLYGVRLVIPLVDQYEYYHGGIFSFLQFHNLSTDDHSPFYDTTSDVYTSFLAYVTTIMNHTNPYTGLRLSQDPTILAWESGNELGGWGGSGAPAQWTAALAGFVKGDLAAQQLFVDGSYGVVRDALAIPEVDIYSDHFYPPYVSKLNSDARTVAAAGKVFLAGEFDWVSHGSSPRMWALVAAPALLALAVLVLPRRWFPWPIAYGCLCRRKIASPPAGAEEPADESAPSTSTSAALPSPRKRRKPPAALIRAPYTFYFQKWHFSLLIFLLLTPAGALLLHFLLPSTISAFTSSLTTTPGVAGGLYWSLFGHDDTCQSYVYHDDGYWLVYPGQGAFMAYRVGQLVQWERGVSG</sequence>
<keyword evidence="10" id="KW-0812">Transmembrane</keyword>
<keyword evidence="10" id="KW-0472">Membrane</keyword>
<comment type="catalytic activity">
    <reaction evidence="1">
        <text>Random hydrolysis of (1-&gt;4)-beta-D-mannosidic linkages in mannans, galactomannans and glucomannans.</text>
        <dbReference type="EC" id="3.2.1.78"/>
    </reaction>
</comment>
<dbReference type="EC" id="3.2.1.78" evidence="4"/>
<gene>
    <name evidence="12" type="ORF">CALVIDRAFT_465080</name>
</gene>
<evidence type="ECO:0000256" key="6">
    <source>
        <dbReference type="ARBA" id="ARBA00022729"/>
    </source>
</evidence>
<feature type="non-terminal residue" evidence="12">
    <location>
        <position position="1"/>
    </location>
</feature>
<organism evidence="12 13">
    <name type="scientific">Calocera viscosa (strain TUFC12733)</name>
    <dbReference type="NCBI Taxonomy" id="1330018"/>
    <lineage>
        <taxon>Eukaryota</taxon>
        <taxon>Fungi</taxon>
        <taxon>Dikarya</taxon>
        <taxon>Basidiomycota</taxon>
        <taxon>Agaricomycotina</taxon>
        <taxon>Dacrymycetes</taxon>
        <taxon>Dacrymycetales</taxon>
        <taxon>Dacrymycetaceae</taxon>
        <taxon>Calocera</taxon>
    </lineage>
</organism>
<comment type="subcellular location">
    <subcellularLocation>
        <location evidence="2">Secreted</location>
    </subcellularLocation>
</comment>
<evidence type="ECO:0000256" key="10">
    <source>
        <dbReference type="SAM" id="Phobius"/>
    </source>
</evidence>
<dbReference type="PANTHER" id="PTHR31451">
    <property type="match status" value="1"/>
</dbReference>
<dbReference type="OrthoDB" id="406631at2759"/>
<evidence type="ECO:0000256" key="7">
    <source>
        <dbReference type="ARBA" id="ARBA00022801"/>
    </source>
</evidence>
<feature type="transmembrane region" description="Helical" evidence="10">
    <location>
        <begin position="267"/>
        <end position="284"/>
    </location>
</feature>
<feature type="non-terminal residue" evidence="12">
    <location>
        <position position="443"/>
    </location>
</feature>
<dbReference type="EMBL" id="KV417301">
    <property type="protein sequence ID" value="KZO93499.1"/>
    <property type="molecule type" value="Genomic_DNA"/>
</dbReference>
<evidence type="ECO:0000256" key="9">
    <source>
        <dbReference type="SAM" id="MobiDB-lite"/>
    </source>
</evidence>
<comment type="similarity">
    <text evidence="3">Belongs to the glycosyl hydrolase 5 (cellulase A) family.</text>
</comment>
<evidence type="ECO:0000256" key="2">
    <source>
        <dbReference type="ARBA" id="ARBA00004613"/>
    </source>
</evidence>
<evidence type="ECO:0000313" key="12">
    <source>
        <dbReference type="EMBL" id="KZO93499.1"/>
    </source>
</evidence>
<keyword evidence="5" id="KW-0964">Secreted</keyword>
<keyword evidence="6" id="KW-0732">Signal</keyword>
<dbReference type="GO" id="GO:0005576">
    <property type="term" value="C:extracellular region"/>
    <property type="evidence" value="ECO:0007669"/>
    <property type="project" value="UniProtKB-SubCell"/>
</dbReference>
<protein>
    <recommendedName>
        <fullName evidence="4">mannan endo-1,4-beta-mannosidase</fullName>
        <ecNumber evidence="4">3.2.1.78</ecNumber>
    </recommendedName>
</protein>
<evidence type="ECO:0000256" key="8">
    <source>
        <dbReference type="ARBA" id="ARBA00023295"/>
    </source>
</evidence>
<dbReference type="InterPro" id="IPR001547">
    <property type="entry name" value="Glyco_hydro_5"/>
</dbReference>
<dbReference type="STRING" id="1330018.A0A167JE48"/>
<keyword evidence="13" id="KW-1185">Reference proteome</keyword>
<feature type="transmembrane region" description="Helical" evidence="10">
    <location>
        <begin position="352"/>
        <end position="374"/>
    </location>
</feature>
<accession>A0A167JE48</accession>
<dbReference type="Gene3D" id="3.20.20.80">
    <property type="entry name" value="Glycosidases"/>
    <property type="match status" value="1"/>
</dbReference>
<dbReference type="PANTHER" id="PTHR31451:SF39">
    <property type="entry name" value="MANNAN ENDO-1,4-BETA-MANNOSIDASE 1"/>
    <property type="match status" value="1"/>
</dbReference>
<feature type="region of interest" description="Disordered" evidence="9">
    <location>
        <begin position="309"/>
        <end position="333"/>
    </location>
</feature>
<evidence type="ECO:0000256" key="1">
    <source>
        <dbReference type="ARBA" id="ARBA00001678"/>
    </source>
</evidence>
<evidence type="ECO:0000259" key="11">
    <source>
        <dbReference type="Pfam" id="PF26410"/>
    </source>
</evidence>
<reference evidence="12 13" key="1">
    <citation type="journal article" date="2016" name="Mol. Biol. Evol.">
        <title>Comparative Genomics of Early-Diverging Mushroom-Forming Fungi Provides Insights into the Origins of Lignocellulose Decay Capabilities.</title>
        <authorList>
            <person name="Nagy L.G."/>
            <person name="Riley R."/>
            <person name="Tritt A."/>
            <person name="Adam C."/>
            <person name="Daum C."/>
            <person name="Floudas D."/>
            <person name="Sun H."/>
            <person name="Yadav J.S."/>
            <person name="Pangilinan J."/>
            <person name="Larsson K.H."/>
            <person name="Matsuura K."/>
            <person name="Barry K."/>
            <person name="Labutti K."/>
            <person name="Kuo R."/>
            <person name="Ohm R.A."/>
            <person name="Bhattacharya S.S."/>
            <person name="Shirouzu T."/>
            <person name="Yoshinaga Y."/>
            <person name="Martin F.M."/>
            <person name="Grigoriev I.V."/>
            <person name="Hibbett D.S."/>
        </authorList>
    </citation>
    <scope>NUCLEOTIDE SEQUENCE [LARGE SCALE GENOMIC DNA]</scope>
    <source>
        <strain evidence="12 13">TUFC12733</strain>
    </source>
</reference>
<evidence type="ECO:0000256" key="5">
    <source>
        <dbReference type="ARBA" id="ARBA00022525"/>
    </source>
</evidence>
<keyword evidence="10" id="KW-1133">Transmembrane helix</keyword>